<name>A0AAP0MH52_9ROSI</name>
<keyword evidence="1" id="KW-0472">Membrane</keyword>
<proteinExistence type="predicted"/>
<keyword evidence="4" id="KW-1185">Reference proteome</keyword>
<keyword evidence="2" id="KW-0732">Signal</keyword>
<keyword evidence="1" id="KW-0812">Transmembrane</keyword>
<sequence>MAHVMAVRLLIAIHFAHQTVPVAMDLVMPLIIADAFILVLVVVIKNCANIMSVQTLRAGAVTKIVTQHVAKNSPDMIKMAMDYARPLSILILLVIASICVN</sequence>
<gene>
    <name evidence="3" type="ORF">WN944_002759</name>
</gene>
<dbReference type="EMBL" id="JBCGBO010000004">
    <property type="protein sequence ID" value="KAK9210389.1"/>
    <property type="molecule type" value="Genomic_DNA"/>
</dbReference>
<evidence type="ECO:0000313" key="3">
    <source>
        <dbReference type="EMBL" id="KAK9210389.1"/>
    </source>
</evidence>
<comment type="caution">
    <text evidence="3">The sequence shown here is derived from an EMBL/GenBank/DDBJ whole genome shotgun (WGS) entry which is preliminary data.</text>
</comment>
<organism evidence="3 4">
    <name type="scientific">Citrus x changshan-huyou</name>
    <dbReference type="NCBI Taxonomy" id="2935761"/>
    <lineage>
        <taxon>Eukaryota</taxon>
        <taxon>Viridiplantae</taxon>
        <taxon>Streptophyta</taxon>
        <taxon>Embryophyta</taxon>
        <taxon>Tracheophyta</taxon>
        <taxon>Spermatophyta</taxon>
        <taxon>Magnoliopsida</taxon>
        <taxon>eudicotyledons</taxon>
        <taxon>Gunneridae</taxon>
        <taxon>Pentapetalae</taxon>
        <taxon>rosids</taxon>
        <taxon>malvids</taxon>
        <taxon>Sapindales</taxon>
        <taxon>Rutaceae</taxon>
        <taxon>Aurantioideae</taxon>
        <taxon>Citrus</taxon>
    </lineage>
</organism>
<feature type="transmembrane region" description="Helical" evidence="1">
    <location>
        <begin position="83"/>
        <end position="100"/>
    </location>
</feature>
<feature type="chain" id="PRO_5042925185" evidence="2">
    <location>
        <begin position="19"/>
        <end position="101"/>
    </location>
</feature>
<dbReference type="AlphaFoldDB" id="A0AAP0MH52"/>
<feature type="signal peptide" evidence="2">
    <location>
        <begin position="1"/>
        <end position="18"/>
    </location>
</feature>
<evidence type="ECO:0000256" key="2">
    <source>
        <dbReference type="SAM" id="SignalP"/>
    </source>
</evidence>
<keyword evidence="1" id="KW-1133">Transmembrane helix</keyword>
<dbReference type="Proteomes" id="UP001428341">
    <property type="component" value="Unassembled WGS sequence"/>
</dbReference>
<reference evidence="3 4" key="1">
    <citation type="submission" date="2024-05" db="EMBL/GenBank/DDBJ databases">
        <title>Haplotype-resolved chromosome-level genome assembly of Huyou (Citrus changshanensis).</title>
        <authorList>
            <person name="Miao C."/>
            <person name="Chen W."/>
            <person name="Wu Y."/>
            <person name="Wang L."/>
            <person name="Zhao S."/>
            <person name="Grierson D."/>
            <person name="Xu C."/>
            <person name="Chen K."/>
        </authorList>
    </citation>
    <scope>NUCLEOTIDE SEQUENCE [LARGE SCALE GENOMIC DNA]</scope>
    <source>
        <strain evidence="3">01-14</strain>
        <tissue evidence="3">Leaf</tissue>
    </source>
</reference>
<protein>
    <submittedName>
        <fullName evidence="3">Uncharacterized protein</fullName>
    </submittedName>
</protein>
<evidence type="ECO:0000313" key="4">
    <source>
        <dbReference type="Proteomes" id="UP001428341"/>
    </source>
</evidence>
<feature type="transmembrane region" description="Helical" evidence="1">
    <location>
        <begin position="26"/>
        <end position="44"/>
    </location>
</feature>
<evidence type="ECO:0000256" key="1">
    <source>
        <dbReference type="SAM" id="Phobius"/>
    </source>
</evidence>
<accession>A0AAP0MH52</accession>